<name>A0A1C3HDE2_SERMA</name>
<dbReference type="Gene3D" id="3.30.1360.130">
    <property type="entry name" value="Dipeptide transport protein"/>
    <property type="match status" value="1"/>
</dbReference>
<feature type="binding site" evidence="2">
    <location>
        <position position="135"/>
    </location>
    <ligand>
        <name>Zn(2+)</name>
        <dbReference type="ChEBI" id="CHEBI:29105"/>
        <label>2</label>
    </ligand>
</feature>
<feature type="binding site" evidence="2">
    <location>
        <position position="60"/>
    </location>
    <ligand>
        <name>Zn(2+)</name>
        <dbReference type="ChEBI" id="CHEBI:29105"/>
        <label>2</label>
    </ligand>
</feature>
<keyword evidence="3" id="KW-0645">Protease</keyword>
<gene>
    <name evidence="3" type="primary">dppA_2</name>
    <name evidence="3" type="ORF">PWN146_01761</name>
</gene>
<keyword evidence="3" id="KW-0031">Aminopeptidase</keyword>
<dbReference type="GO" id="GO:0046872">
    <property type="term" value="F:metal ion binding"/>
    <property type="evidence" value="ECO:0007669"/>
    <property type="project" value="UniProtKB-KW"/>
</dbReference>
<dbReference type="InterPro" id="IPR007035">
    <property type="entry name" value="Peptidase_M55"/>
</dbReference>
<evidence type="ECO:0000256" key="2">
    <source>
        <dbReference type="PIRSR" id="PIRSR015853-2"/>
    </source>
</evidence>
<dbReference type="CDD" id="cd08663">
    <property type="entry name" value="DAP_dppA_1"/>
    <property type="match status" value="1"/>
</dbReference>
<dbReference type="EC" id="3.4.11.-" evidence="3"/>
<feature type="binding site" evidence="2">
    <location>
        <position position="105"/>
    </location>
    <ligand>
        <name>Zn(2+)</name>
        <dbReference type="ChEBI" id="CHEBI:29105"/>
        <label>2</label>
    </ligand>
</feature>
<dbReference type="SUPFAM" id="SSF63992">
    <property type="entry name" value="Dipeptide transport protein"/>
    <property type="match status" value="1"/>
</dbReference>
<evidence type="ECO:0000256" key="1">
    <source>
        <dbReference type="PIRSR" id="PIRSR015853-1"/>
    </source>
</evidence>
<feature type="binding site" evidence="2">
    <location>
        <position position="8"/>
    </location>
    <ligand>
        <name>Zn(2+)</name>
        <dbReference type="ChEBI" id="CHEBI:29105"/>
        <label>2</label>
    </ligand>
</feature>
<dbReference type="AlphaFoldDB" id="A0A1C3HDE2"/>
<dbReference type="GO" id="GO:0004177">
    <property type="term" value="F:aminopeptidase activity"/>
    <property type="evidence" value="ECO:0007669"/>
    <property type="project" value="UniProtKB-KW"/>
</dbReference>
<evidence type="ECO:0000313" key="3">
    <source>
        <dbReference type="EMBL" id="SAY43070.1"/>
    </source>
</evidence>
<dbReference type="Pfam" id="PF04951">
    <property type="entry name" value="Peptidase_M55"/>
    <property type="match status" value="1"/>
</dbReference>
<protein>
    <submittedName>
        <fullName evidence="3">D-aminopeptidase</fullName>
        <ecNumber evidence="3">3.4.11.-</ecNumber>
    </submittedName>
</protein>
<feature type="binding site" evidence="2">
    <location>
        <position position="8"/>
    </location>
    <ligand>
        <name>Zn(2+)</name>
        <dbReference type="ChEBI" id="CHEBI:29105"/>
        <label>1</label>
    </ligand>
</feature>
<dbReference type="EMBL" id="LT575490">
    <property type="protein sequence ID" value="SAY43070.1"/>
    <property type="molecule type" value="Genomic_DNA"/>
</dbReference>
<sequence length="274" mass="29977">MKVFISADIEGIAGVMRPEQCNPAHADYAAARELMEQEVNAAIDGAFAGGATEVTVADSHAMMQNLRADRIDARARLVQGKPRGLSMVEGLQHQRYDGLMFIGYHSAAGERGVLAHTINGRAFYRVSLNGEVVGESDLYAAAAAELNVPLWLVSGDDELQRWIAERYPQSGYVCVKRALSQTAAESFSPQRARAEIRERAMQQVRQGAKLPVERRFMAPYRLTLMAAKPVLADLFSLVPGVQRQDALTVAFDSDNMAAQINLLCVFSYLAATQS</sequence>
<dbReference type="InterPro" id="IPR036177">
    <property type="entry name" value="Peptidase_M55_sf"/>
</dbReference>
<organism evidence="3">
    <name type="scientific">Serratia marcescens</name>
    <dbReference type="NCBI Taxonomy" id="615"/>
    <lineage>
        <taxon>Bacteria</taxon>
        <taxon>Pseudomonadati</taxon>
        <taxon>Pseudomonadota</taxon>
        <taxon>Gammaproteobacteria</taxon>
        <taxon>Enterobacterales</taxon>
        <taxon>Yersiniaceae</taxon>
        <taxon>Serratia</taxon>
    </lineage>
</organism>
<keyword evidence="2" id="KW-0862">Zinc</keyword>
<feature type="active site" description="Nucleophile" evidence="1">
    <location>
        <position position="116"/>
    </location>
</feature>
<accession>A0A1C3HDE2</accession>
<feature type="binding site" evidence="2">
    <location>
        <position position="10"/>
    </location>
    <ligand>
        <name>Zn(2+)</name>
        <dbReference type="ChEBI" id="CHEBI:29105"/>
        <label>1</label>
    </ligand>
</feature>
<proteinExistence type="predicted"/>
<dbReference type="PIRSF" id="PIRSF015853">
    <property type="entry name" value="Pep_DppA"/>
    <property type="match status" value="1"/>
</dbReference>
<dbReference type="Gene3D" id="3.40.50.10780">
    <property type="entry name" value="Dipeptide transport protein"/>
    <property type="match status" value="1"/>
</dbReference>
<reference evidence="3" key="1">
    <citation type="submission" date="2016-05" db="EMBL/GenBank/DDBJ databases">
        <authorList>
            <person name="Cock P.J.A."/>
            <person name="Cock P.J.A."/>
        </authorList>
    </citation>
    <scope>NUCLEOTIDE SEQUENCE</scope>
    <source>
        <strain evidence="3">PWN146_assembly</strain>
    </source>
</reference>
<keyword evidence="3" id="KW-0378">Hydrolase</keyword>
<dbReference type="InterPro" id="IPR027476">
    <property type="entry name" value="DppA_N"/>
</dbReference>
<keyword evidence="2" id="KW-0479">Metal-binding</keyword>